<sequence>MKVSCVRDGSIHVTWTSKYHVGCLPLKAFKSGKTSDGNLESLNFTKGAQEMLKIIVFFLRLLAARFWHYNRHCHDRQRDGFKITFKQENV</sequence>
<accession>A0AAV4D9P5</accession>
<protein>
    <submittedName>
        <fullName evidence="1">Uncharacterized protein</fullName>
    </submittedName>
</protein>
<proteinExistence type="predicted"/>
<keyword evidence="2" id="KW-1185">Reference proteome</keyword>
<dbReference type="AlphaFoldDB" id="A0AAV4D9P5"/>
<evidence type="ECO:0000313" key="1">
    <source>
        <dbReference type="EMBL" id="GFO40778.1"/>
    </source>
</evidence>
<evidence type="ECO:0000313" key="2">
    <source>
        <dbReference type="Proteomes" id="UP000735302"/>
    </source>
</evidence>
<gene>
    <name evidence="1" type="ORF">PoB_006728300</name>
</gene>
<dbReference type="EMBL" id="BLXT01007636">
    <property type="protein sequence ID" value="GFO40778.1"/>
    <property type="molecule type" value="Genomic_DNA"/>
</dbReference>
<dbReference type="Proteomes" id="UP000735302">
    <property type="component" value="Unassembled WGS sequence"/>
</dbReference>
<comment type="caution">
    <text evidence="1">The sequence shown here is derived from an EMBL/GenBank/DDBJ whole genome shotgun (WGS) entry which is preliminary data.</text>
</comment>
<name>A0AAV4D9P5_9GAST</name>
<organism evidence="1 2">
    <name type="scientific">Plakobranchus ocellatus</name>
    <dbReference type="NCBI Taxonomy" id="259542"/>
    <lineage>
        <taxon>Eukaryota</taxon>
        <taxon>Metazoa</taxon>
        <taxon>Spiralia</taxon>
        <taxon>Lophotrochozoa</taxon>
        <taxon>Mollusca</taxon>
        <taxon>Gastropoda</taxon>
        <taxon>Heterobranchia</taxon>
        <taxon>Euthyneura</taxon>
        <taxon>Panpulmonata</taxon>
        <taxon>Sacoglossa</taxon>
        <taxon>Placobranchoidea</taxon>
        <taxon>Plakobranchidae</taxon>
        <taxon>Plakobranchus</taxon>
    </lineage>
</organism>
<reference evidence="1 2" key="1">
    <citation type="journal article" date="2021" name="Elife">
        <title>Chloroplast acquisition without the gene transfer in kleptoplastic sea slugs, Plakobranchus ocellatus.</title>
        <authorList>
            <person name="Maeda T."/>
            <person name="Takahashi S."/>
            <person name="Yoshida T."/>
            <person name="Shimamura S."/>
            <person name="Takaki Y."/>
            <person name="Nagai Y."/>
            <person name="Toyoda A."/>
            <person name="Suzuki Y."/>
            <person name="Arimoto A."/>
            <person name="Ishii H."/>
            <person name="Satoh N."/>
            <person name="Nishiyama T."/>
            <person name="Hasebe M."/>
            <person name="Maruyama T."/>
            <person name="Minagawa J."/>
            <person name="Obokata J."/>
            <person name="Shigenobu S."/>
        </authorList>
    </citation>
    <scope>NUCLEOTIDE SEQUENCE [LARGE SCALE GENOMIC DNA]</scope>
</reference>